<keyword evidence="2" id="KW-1185">Reference proteome</keyword>
<dbReference type="VEuPathDB" id="FungiDB:BD410DRAFT_838200"/>
<evidence type="ECO:0008006" key="3">
    <source>
        <dbReference type="Google" id="ProtNLM"/>
    </source>
</evidence>
<name>A0A4Y7QA83_9AGAM</name>
<dbReference type="InterPro" id="IPR012674">
    <property type="entry name" value="Calycin"/>
</dbReference>
<dbReference type="AlphaFoldDB" id="A0A4Y7QA83"/>
<evidence type="ECO:0000313" key="1">
    <source>
        <dbReference type="EMBL" id="TDL24138.1"/>
    </source>
</evidence>
<dbReference type="OrthoDB" id="9975758at2759"/>
<dbReference type="EMBL" id="ML170167">
    <property type="protein sequence ID" value="TDL24138.1"/>
    <property type="molecule type" value="Genomic_DNA"/>
</dbReference>
<dbReference type="Gene3D" id="2.40.128.20">
    <property type="match status" value="1"/>
</dbReference>
<organism evidence="1 2">
    <name type="scientific">Rickenella mellea</name>
    <dbReference type="NCBI Taxonomy" id="50990"/>
    <lineage>
        <taxon>Eukaryota</taxon>
        <taxon>Fungi</taxon>
        <taxon>Dikarya</taxon>
        <taxon>Basidiomycota</taxon>
        <taxon>Agaricomycotina</taxon>
        <taxon>Agaricomycetes</taxon>
        <taxon>Hymenochaetales</taxon>
        <taxon>Rickenellaceae</taxon>
        <taxon>Rickenella</taxon>
    </lineage>
</organism>
<sequence>MDSNIVIHAPDSDGLDAFDLDAFTGKWHVTHSTLPLWKNKKNVTITYTPIPPTTTTGNPGPPTEPRKFHDLVEYLPKSASSSPDTKPTRIEGIDTVLGPSGARFKWRGKGWLVVASSKWQVIAHGDGWAVTYFEKTLFTPAGLDIYSRDGRGLEDAFVEELVAKVRGVGGGVGRLAEAFFKVELEEGGE</sequence>
<evidence type="ECO:0000313" key="2">
    <source>
        <dbReference type="Proteomes" id="UP000294933"/>
    </source>
</evidence>
<proteinExistence type="predicted"/>
<dbReference type="Proteomes" id="UP000294933">
    <property type="component" value="Unassembled WGS sequence"/>
</dbReference>
<protein>
    <recommendedName>
        <fullName evidence="3">Calycin-like protein</fullName>
    </recommendedName>
</protein>
<reference evidence="1 2" key="1">
    <citation type="submission" date="2018-06" db="EMBL/GenBank/DDBJ databases">
        <title>A transcriptomic atlas of mushroom development highlights an independent origin of complex multicellularity.</title>
        <authorList>
            <consortium name="DOE Joint Genome Institute"/>
            <person name="Krizsan K."/>
            <person name="Almasi E."/>
            <person name="Merenyi Z."/>
            <person name="Sahu N."/>
            <person name="Viragh M."/>
            <person name="Koszo T."/>
            <person name="Mondo S."/>
            <person name="Kiss B."/>
            <person name="Balint B."/>
            <person name="Kues U."/>
            <person name="Barry K."/>
            <person name="Hegedus J.C."/>
            <person name="Henrissat B."/>
            <person name="Johnson J."/>
            <person name="Lipzen A."/>
            <person name="Ohm R."/>
            <person name="Nagy I."/>
            <person name="Pangilinan J."/>
            <person name="Yan J."/>
            <person name="Xiong Y."/>
            <person name="Grigoriev I.V."/>
            <person name="Hibbett D.S."/>
            <person name="Nagy L.G."/>
        </authorList>
    </citation>
    <scope>NUCLEOTIDE SEQUENCE [LARGE SCALE GENOMIC DNA]</scope>
    <source>
        <strain evidence="1 2">SZMC22713</strain>
    </source>
</reference>
<dbReference type="SUPFAM" id="SSF50814">
    <property type="entry name" value="Lipocalins"/>
    <property type="match status" value="1"/>
</dbReference>
<dbReference type="STRING" id="50990.A0A4Y7QA83"/>
<accession>A0A4Y7QA83</accession>
<gene>
    <name evidence="1" type="ORF">BD410DRAFT_838200</name>
</gene>